<evidence type="ECO:0000256" key="9">
    <source>
        <dbReference type="ARBA" id="ARBA00048233"/>
    </source>
</evidence>
<dbReference type="GO" id="GO:0046872">
    <property type="term" value="F:metal ion binding"/>
    <property type="evidence" value="ECO:0007669"/>
    <property type="project" value="UniProtKB-KW"/>
</dbReference>
<keyword evidence="6" id="KW-0186">Copper</keyword>
<dbReference type="PROSITE" id="PS00497">
    <property type="entry name" value="TYROSINASE_1"/>
    <property type="match status" value="1"/>
</dbReference>
<evidence type="ECO:0000313" key="14">
    <source>
        <dbReference type="EMBL" id="OJJ38661.1"/>
    </source>
</evidence>
<dbReference type="PANTHER" id="PTHR11474">
    <property type="entry name" value="TYROSINASE FAMILY MEMBER"/>
    <property type="match status" value="1"/>
</dbReference>
<dbReference type="GeneID" id="63748483"/>
<accession>A0A1L9RUP8</accession>
<dbReference type="InterPro" id="IPR041640">
    <property type="entry name" value="Tyrosinase_C"/>
</dbReference>
<feature type="compositionally biased region" description="Polar residues" evidence="11">
    <location>
        <begin position="1"/>
        <end position="10"/>
    </location>
</feature>
<feature type="compositionally biased region" description="Basic and acidic residues" evidence="11">
    <location>
        <begin position="28"/>
        <end position="40"/>
    </location>
</feature>
<evidence type="ECO:0000313" key="15">
    <source>
        <dbReference type="Proteomes" id="UP000184383"/>
    </source>
</evidence>
<dbReference type="Proteomes" id="UP000184383">
    <property type="component" value="Unassembled WGS sequence"/>
</dbReference>
<evidence type="ECO:0000256" key="6">
    <source>
        <dbReference type="ARBA" id="ARBA00023008"/>
    </source>
</evidence>
<dbReference type="InterPro" id="IPR050316">
    <property type="entry name" value="Tyrosinase/Hemocyanin"/>
</dbReference>
<feature type="domain" description="Tyrosinase copper-binding" evidence="12">
    <location>
        <begin position="117"/>
        <end position="134"/>
    </location>
</feature>
<dbReference type="SUPFAM" id="SSF48056">
    <property type="entry name" value="Di-copper centre-containing domain"/>
    <property type="match status" value="1"/>
</dbReference>
<dbReference type="RefSeq" id="XP_040692337.1">
    <property type="nucleotide sequence ID" value="XM_040832635.1"/>
</dbReference>
<dbReference type="PANTHER" id="PTHR11474:SF76">
    <property type="entry name" value="SHKT DOMAIN-CONTAINING PROTEIN"/>
    <property type="match status" value="1"/>
</dbReference>
<evidence type="ECO:0000256" key="1">
    <source>
        <dbReference type="ARBA" id="ARBA00001973"/>
    </source>
</evidence>
<keyword evidence="15" id="KW-1185">Reference proteome</keyword>
<evidence type="ECO:0000256" key="2">
    <source>
        <dbReference type="ARBA" id="ARBA00009928"/>
    </source>
</evidence>
<keyword evidence="4" id="KW-0479">Metal-binding</keyword>
<dbReference type="Gene3D" id="2.60.310.20">
    <property type="match status" value="1"/>
</dbReference>
<dbReference type="STRING" id="1073089.A0A1L9RUP8"/>
<comment type="similarity">
    <text evidence="2">Belongs to the tyrosinase family.</text>
</comment>
<evidence type="ECO:0000256" key="11">
    <source>
        <dbReference type="SAM" id="MobiDB-lite"/>
    </source>
</evidence>
<dbReference type="InterPro" id="IPR002227">
    <property type="entry name" value="Tyrosinase_Cu-bd"/>
</dbReference>
<organism evidence="14 15">
    <name type="scientific">Aspergillus wentii DTO 134E9</name>
    <dbReference type="NCBI Taxonomy" id="1073089"/>
    <lineage>
        <taxon>Eukaryota</taxon>
        <taxon>Fungi</taxon>
        <taxon>Dikarya</taxon>
        <taxon>Ascomycota</taxon>
        <taxon>Pezizomycotina</taxon>
        <taxon>Eurotiomycetes</taxon>
        <taxon>Eurotiomycetidae</taxon>
        <taxon>Eurotiales</taxon>
        <taxon>Aspergillaceae</taxon>
        <taxon>Aspergillus</taxon>
        <taxon>Aspergillus subgen. Cremei</taxon>
    </lineage>
</organism>
<dbReference type="GO" id="GO:0042438">
    <property type="term" value="P:melanin biosynthetic process"/>
    <property type="evidence" value="ECO:0007669"/>
    <property type="project" value="UniProtKB-KW"/>
</dbReference>
<dbReference type="InterPro" id="IPR008922">
    <property type="entry name" value="Di-copper_centre_dom_sf"/>
</dbReference>
<keyword evidence="8" id="KW-0470">Melanin biosynthesis</keyword>
<evidence type="ECO:0000259" key="13">
    <source>
        <dbReference type="PROSITE" id="PS00498"/>
    </source>
</evidence>
<evidence type="ECO:0000256" key="3">
    <source>
        <dbReference type="ARBA" id="ARBA00011906"/>
    </source>
</evidence>
<dbReference type="EC" id="1.14.18.1" evidence="3"/>
<dbReference type="Pfam" id="PF18132">
    <property type="entry name" value="Tyrosinase_C"/>
    <property type="match status" value="1"/>
</dbReference>
<evidence type="ECO:0000256" key="4">
    <source>
        <dbReference type="ARBA" id="ARBA00022723"/>
    </source>
</evidence>
<keyword evidence="7" id="KW-0503">Monooxygenase</keyword>
<comment type="cofactor">
    <cofactor evidence="1">
        <name>Cu(2+)</name>
        <dbReference type="ChEBI" id="CHEBI:29036"/>
    </cofactor>
</comment>
<dbReference type="Gene3D" id="1.10.1280.10">
    <property type="entry name" value="Di-copper center containing domain from catechol oxidase"/>
    <property type="match status" value="1"/>
</dbReference>
<comment type="catalytic activity">
    <reaction evidence="10">
        <text>L-tyrosine + O2 = L-dopaquinone + H2O</text>
        <dbReference type="Rhea" id="RHEA:18117"/>
        <dbReference type="ChEBI" id="CHEBI:15377"/>
        <dbReference type="ChEBI" id="CHEBI:15379"/>
        <dbReference type="ChEBI" id="CHEBI:57924"/>
        <dbReference type="ChEBI" id="CHEBI:58315"/>
        <dbReference type="EC" id="1.14.18.1"/>
    </reaction>
</comment>
<gene>
    <name evidence="14" type="ORF">ASPWEDRAFT_24576</name>
</gene>
<evidence type="ECO:0000256" key="7">
    <source>
        <dbReference type="ARBA" id="ARBA00023033"/>
    </source>
</evidence>
<sequence length="704" mass="80259">MTSSCVTTGSKTKDYSKPAPPYIITGIDTKDNSGRRPARQDVDEWYRRQLSGNRIQLTLFVEALTYIQSLPPDDILSYFRLAGIHAAPWAGWDGEHVPDTDPHHPGDPEWIRGFCVHNDYTFPTWHRVYMTLFEQVVYEAMLKFLQNTDNVPKSKQAQWKKEAEQWRLPFWDFARFADLGELTTGANPQAQKELRLPILCMMPQVKILKFNSAGTKIDTKLVSNPLHKFSTPGLMGELNDPYTIQGEDQHDDNGEYQFTYPVSSLKRLYRIQLTSTEWDKCSATTKYGVLDGYHADIWADAGQNFLRCHYALNEHSRHKPESGNTVPTLQDMVYRLLTYDFAGWGDFASTRYVHTHAGDDAGNTEGDKTEEDPNYAGTKDAKNTLSLESIHNNVHFQNWVGGSQFTRPDNNQDLAIWGSGHMSSVFMAAFDPIFWLYHCNIDRLTAIWQVLNPDLWFNDDDSCPSKDNDLVPFHKDADRNFFKSVSDSDCVRKWTNLGYDYEILQGSAPGRERPIDELKAHLKTLYGQKTEDIYHELPLPHGLKSDYIISAVYDRFALNGSAFRINIFVGEVTKDEFQGPASKNFVASIYNFSGSLSEGKCDNCTQQKEKNIKSIAQVPATVAIRRYVHEENERKGIKTDKQHNEEPGIYYVVLNSQGQAVNVQVTLKLHGTTDTQYKGPGIPWRDGKENYGYIRDGHRGFTTV</sequence>
<dbReference type="GO" id="GO:0004503">
    <property type="term" value="F:tyrosinase activity"/>
    <property type="evidence" value="ECO:0007669"/>
    <property type="project" value="UniProtKB-EC"/>
</dbReference>
<dbReference type="Pfam" id="PF00264">
    <property type="entry name" value="Tyrosinase"/>
    <property type="match status" value="1"/>
</dbReference>
<feature type="region of interest" description="Disordered" evidence="11">
    <location>
        <begin position="358"/>
        <end position="379"/>
    </location>
</feature>
<dbReference type="VEuPathDB" id="FungiDB:ASPWEDRAFT_24576"/>
<dbReference type="EMBL" id="KV878210">
    <property type="protein sequence ID" value="OJJ38661.1"/>
    <property type="molecule type" value="Genomic_DNA"/>
</dbReference>
<dbReference type="OrthoDB" id="1658288at2759"/>
<dbReference type="PROSITE" id="PS00498">
    <property type="entry name" value="TYROSINASE_2"/>
    <property type="match status" value="1"/>
</dbReference>
<comment type="catalytic activity">
    <reaction evidence="9">
        <text>2 L-dopa + O2 = 2 L-dopaquinone + 2 H2O</text>
        <dbReference type="Rhea" id="RHEA:34287"/>
        <dbReference type="ChEBI" id="CHEBI:15377"/>
        <dbReference type="ChEBI" id="CHEBI:15379"/>
        <dbReference type="ChEBI" id="CHEBI:57504"/>
        <dbReference type="ChEBI" id="CHEBI:57924"/>
        <dbReference type="EC" id="1.14.18.1"/>
    </reaction>
</comment>
<name>A0A1L9RUP8_ASPWE</name>
<evidence type="ECO:0000256" key="10">
    <source>
        <dbReference type="ARBA" id="ARBA00048881"/>
    </source>
</evidence>
<protein>
    <recommendedName>
        <fullName evidence="3">tyrosinase</fullName>
        <ecNumber evidence="3">1.14.18.1</ecNumber>
    </recommendedName>
</protein>
<keyword evidence="5" id="KW-0560">Oxidoreductase</keyword>
<feature type="domain" description="Tyrosinase copper-binding" evidence="13">
    <location>
        <begin position="431"/>
        <end position="442"/>
    </location>
</feature>
<feature type="region of interest" description="Disordered" evidence="11">
    <location>
        <begin position="1"/>
        <end position="40"/>
    </location>
</feature>
<evidence type="ECO:0000259" key="12">
    <source>
        <dbReference type="PROSITE" id="PS00497"/>
    </source>
</evidence>
<evidence type="ECO:0000256" key="8">
    <source>
        <dbReference type="ARBA" id="ARBA00023101"/>
    </source>
</evidence>
<dbReference type="AlphaFoldDB" id="A0A1L9RUP8"/>
<proteinExistence type="inferred from homology"/>
<reference evidence="15" key="1">
    <citation type="journal article" date="2017" name="Genome Biol.">
        <title>Comparative genomics reveals high biological diversity and specific adaptations in the industrially and medically important fungal genus Aspergillus.</title>
        <authorList>
            <person name="de Vries R.P."/>
            <person name="Riley R."/>
            <person name="Wiebenga A."/>
            <person name="Aguilar-Osorio G."/>
            <person name="Amillis S."/>
            <person name="Uchima C.A."/>
            <person name="Anderluh G."/>
            <person name="Asadollahi M."/>
            <person name="Askin M."/>
            <person name="Barry K."/>
            <person name="Battaglia E."/>
            <person name="Bayram O."/>
            <person name="Benocci T."/>
            <person name="Braus-Stromeyer S.A."/>
            <person name="Caldana C."/>
            <person name="Canovas D."/>
            <person name="Cerqueira G.C."/>
            <person name="Chen F."/>
            <person name="Chen W."/>
            <person name="Choi C."/>
            <person name="Clum A."/>
            <person name="Dos Santos R.A."/>
            <person name="Damasio A.R."/>
            <person name="Diallinas G."/>
            <person name="Emri T."/>
            <person name="Fekete E."/>
            <person name="Flipphi M."/>
            <person name="Freyberg S."/>
            <person name="Gallo A."/>
            <person name="Gournas C."/>
            <person name="Habgood R."/>
            <person name="Hainaut M."/>
            <person name="Harispe M.L."/>
            <person name="Henrissat B."/>
            <person name="Hilden K.S."/>
            <person name="Hope R."/>
            <person name="Hossain A."/>
            <person name="Karabika E."/>
            <person name="Karaffa L."/>
            <person name="Karanyi Z."/>
            <person name="Krasevec N."/>
            <person name="Kuo A."/>
            <person name="Kusch H."/>
            <person name="LaButti K."/>
            <person name="Lagendijk E.L."/>
            <person name="Lapidus A."/>
            <person name="Levasseur A."/>
            <person name="Lindquist E."/>
            <person name="Lipzen A."/>
            <person name="Logrieco A.F."/>
            <person name="MacCabe A."/>
            <person name="Maekelae M.R."/>
            <person name="Malavazi I."/>
            <person name="Melin P."/>
            <person name="Meyer V."/>
            <person name="Mielnichuk N."/>
            <person name="Miskei M."/>
            <person name="Molnar A.P."/>
            <person name="Mule G."/>
            <person name="Ngan C.Y."/>
            <person name="Orejas M."/>
            <person name="Orosz E."/>
            <person name="Ouedraogo J.P."/>
            <person name="Overkamp K.M."/>
            <person name="Park H.-S."/>
            <person name="Perrone G."/>
            <person name="Piumi F."/>
            <person name="Punt P.J."/>
            <person name="Ram A.F."/>
            <person name="Ramon A."/>
            <person name="Rauscher S."/>
            <person name="Record E."/>
            <person name="Riano-Pachon D.M."/>
            <person name="Robert V."/>
            <person name="Roehrig J."/>
            <person name="Ruller R."/>
            <person name="Salamov A."/>
            <person name="Salih N.S."/>
            <person name="Samson R.A."/>
            <person name="Sandor E."/>
            <person name="Sanguinetti M."/>
            <person name="Schuetze T."/>
            <person name="Sepcic K."/>
            <person name="Shelest E."/>
            <person name="Sherlock G."/>
            <person name="Sophianopoulou V."/>
            <person name="Squina F.M."/>
            <person name="Sun H."/>
            <person name="Susca A."/>
            <person name="Todd R.B."/>
            <person name="Tsang A."/>
            <person name="Unkles S.E."/>
            <person name="van de Wiele N."/>
            <person name="van Rossen-Uffink D."/>
            <person name="Oliveira J.V."/>
            <person name="Vesth T.C."/>
            <person name="Visser J."/>
            <person name="Yu J.-H."/>
            <person name="Zhou M."/>
            <person name="Andersen M.R."/>
            <person name="Archer D.B."/>
            <person name="Baker S.E."/>
            <person name="Benoit I."/>
            <person name="Brakhage A.A."/>
            <person name="Braus G.H."/>
            <person name="Fischer R."/>
            <person name="Frisvad J.C."/>
            <person name="Goldman G.H."/>
            <person name="Houbraken J."/>
            <person name="Oakley B."/>
            <person name="Pocsi I."/>
            <person name="Scazzocchio C."/>
            <person name="Seiboth B."/>
            <person name="vanKuyk P.A."/>
            <person name="Wortman J."/>
            <person name="Dyer P.S."/>
            <person name="Grigoriev I.V."/>
        </authorList>
    </citation>
    <scope>NUCLEOTIDE SEQUENCE [LARGE SCALE GENOMIC DNA]</scope>
    <source>
        <strain evidence="15">DTO 134E9</strain>
    </source>
</reference>
<evidence type="ECO:0000256" key="5">
    <source>
        <dbReference type="ARBA" id="ARBA00023002"/>
    </source>
</evidence>